<protein>
    <recommendedName>
        <fullName evidence="6">GDT1 family protein</fullName>
    </recommendedName>
</protein>
<name>A0A220VHJ0_9GAMM</name>
<dbReference type="OrthoDB" id="9801356at2"/>
<feature type="transmembrane region" description="Helical" evidence="6">
    <location>
        <begin position="137"/>
        <end position="157"/>
    </location>
</feature>
<evidence type="ECO:0000256" key="2">
    <source>
        <dbReference type="ARBA" id="ARBA00009190"/>
    </source>
</evidence>
<accession>A0A220VHJ0</accession>
<comment type="subcellular location">
    <subcellularLocation>
        <location evidence="1 6">Membrane</location>
        <topology evidence="1 6">Multi-pass membrane protein</topology>
    </subcellularLocation>
</comment>
<organism evidence="7 8">
    <name type="scientific">Paraphotobacterium marinum</name>
    <dbReference type="NCBI Taxonomy" id="1755811"/>
    <lineage>
        <taxon>Bacteria</taxon>
        <taxon>Pseudomonadati</taxon>
        <taxon>Pseudomonadota</taxon>
        <taxon>Gammaproteobacteria</taxon>
        <taxon>Vibrionales</taxon>
        <taxon>Vibrionaceae</taxon>
        <taxon>Paraphotobacterium</taxon>
    </lineage>
</organism>
<keyword evidence="4 6" id="KW-1133">Transmembrane helix</keyword>
<dbReference type="InterPro" id="IPR001727">
    <property type="entry name" value="GDT1-like"/>
</dbReference>
<dbReference type="AlphaFoldDB" id="A0A220VHJ0"/>
<gene>
    <name evidence="7" type="ORF">CF386_12065</name>
</gene>
<evidence type="ECO:0000313" key="8">
    <source>
        <dbReference type="Proteomes" id="UP000242175"/>
    </source>
</evidence>
<feature type="transmembrane region" description="Helical" evidence="6">
    <location>
        <begin position="38"/>
        <end position="57"/>
    </location>
</feature>
<reference evidence="7 8" key="1">
    <citation type="journal article" date="2016" name="Int. J. Syst. Evol. Microbiol.">
        <title>Paraphotobacterium marinum gen. nov., sp. nov., a member of the family Vibrionaceae, isolated from surface seawater.</title>
        <authorList>
            <person name="Huang Z."/>
            <person name="Dong C."/>
            <person name="Shao Z."/>
        </authorList>
    </citation>
    <scope>NUCLEOTIDE SEQUENCE [LARGE SCALE GENOMIC DNA]</scope>
    <source>
        <strain evidence="7 8">NSCS20N07D</strain>
    </source>
</reference>
<dbReference type="KEGG" id="pmai:CF386_12065"/>
<dbReference type="PANTHER" id="PTHR12608">
    <property type="entry name" value="TRANSMEMBRANE PROTEIN HTP-1 RELATED"/>
    <property type="match status" value="1"/>
</dbReference>
<sequence length="189" mass="21189">MILDTFSITALTVAFAEIGDRTQLLSLVLVSKYRKPHIICLAIVFATIINHFVSAWFGYQISHFISETYLKWILIISFLGFSIWVLVPDKLDEGYNSKSKFGVFLTSFVAFSLAEIGDKTQIATIALGAKFSNELGWVVFGTTVGMILANYPVLIFGEKLIKKIPLKTIRIITSILFLFLAVLTFFKFG</sequence>
<keyword evidence="8" id="KW-1185">Reference proteome</keyword>
<feature type="transmembrane region" description="Helical" evidence="6">
    <location>
        <begin position="169"/>
        <end position="188"/>
    </location>
</feature>
<dbReference type="Pfam" id="PF01169">
    <property type="entry name" value="GDT1"/>
    <property type="match status" value="2"/>
</dbReference>
<dbReference type="GO" id="GO:0046873">
    <property type="term" value="F:metal ion transmembrane transporter activity"/>
    <property type="evidence" value="ECO:0007669"/>
    <property type="project" value="InterPro"/>
</dbReference>
<evidence type="ECO:0000256" key="5">
    <source>
        <dbReference type="ARBA" id="ARBA00023136"/>
    </source>
</evidence>
<dbReference type="GO" id="GO:0016020">
    <property type="term" value="C:membrane"/>
    <property type="evidence" value="ECO:0007669"/>
    <property type="project" value="UniProtKB-SubCell"/>
</dbReference>
<evidence type="ECO:0000256" key="6">
    <source>
        <dbReference type="RuleBase" id="RU365102"/>
    </source>
</evidence>
<keyword evidence="3 6" id="KW-0812">Transmembrane</keyword>
<dbReference type="Proteomes" id="UP000242175">
    <property type="component" value="Chromosome small"/>
</dbReference>
<evidence type="ECO:0000256" key="4">
    <source>
        <dbReference type="ARBA" id="ARBA00022989"/>
    </source>
</evidence>
<dbReference type="PANTHER" id="PTHR12608:SF1">
    <property type="entry name" value="TRANSMEMBRANE PROTEIN 165"/>
    <property type="match status" value="1"/>
</dbReference>
<keyword evidence="5 6" id="KW-0472">Membrane</keyword>
<comment type="similarity">
    <text evidence="2 6">Belongs to the GDT1 family.</text>
</comment>
<proteinExistence type="inferred from homology"/>
<dbReference type="EMBL" id="CP022356">
    <property type="protein sequence ID" value="ASK79771.1"/>
    <property type="molecule type" value="Genomic_DNA"/>
</dbReference>
<feature type="transmembrane region" description="Helical" evidence="6">
    <location>
        <begin position="99"/>
        <end position="117"/>
    </location>
</feature>
<evidence type="ECO:0000256" key="3">
    <source>
        <dbReference type="ARBA" id="ARBA00022692"/>
    </source>
</evidence>
<dbReference type="RefSeq" id="WP_089074679.1">
    <property type="nucleotide sequence ID" value="NZ_CBCSAM010000003.1"/>
</dbReference>
<evidence type="ECO:0000256" key="1">
    <source>
        <dbReference type="ARBA" id="ARBA00004141"/>
    </source>
</evidence>
<feature type="transmembrane region" description="Helical" evidence="6">
    <location>
        <begin position="69"/>
        <end position="87"/>
    </location>
</feature>
<evidence type="ECO:0000313" key="7">
    <source>
        <dbReference type="EMBL" id="ASK79771.1"/>
    </source>
</evidence>